<reference evidence="2" key="1">
    <citation type="submission" date="2016-11" db="EMBL/GenBank/DDBJ databases">
        <authorList>
            <person name="Varghese N."/>
            <person name="Submissions S."/>
        </authorList>
    </citation>
    <scope>NUCLEOTIDE SEQUENCE [LARGE SCALE GENOMIC DNA]</scope>
    <source>
        <strain evidence="2">DSM 18016</strain>
    </source>
</reference>
<proteinExistence type="predicted"/>
<protein>
    <submittedName>
        <fullName evidence="1">Uncharacterized protein</fullName>
    </submittedName>
</protein>
<gene>
    <name evidence="1" type="ORF">SAMN05444371_2911</name>
</gene>
<accession>A0A1M6TJ19</accession>
<dbReference type="Proteomes" id="UP000184498">
    <property type="component" value="Unassembled WGS sequence"/>
</dbReference>
<keyword evidence="2" id="KW-1185">Reference proteome</keyword>
<name>A0A1M6TJ19_9FLAO</name>
<dbReference type="EMBL" id="FRAM01000003">
    <property type="protein sequence ID" value="SHK56937.1"/>
    <property type="molecule type" value="Genomic_DNA"/>
</dbReference>
<sequence>MIKREHLDAPVFNKYRINLFSKIPFIQIGTDLFRSNINFFVMQNVSRHKMAYKILQNCYC</sequence>
<evidence type="ECO:0000313" key="2">
    <source>
        <dbReference type="Proteomes" id="UP000184498"/>
    </source>
</evidence>
<dbReference type="STRING" id="216903.SAMN05444371_2911"/>
<organism evidence="1 2">
    <name type="scientific">Epilithonimonas mollis</name>
    <dbReference type="NCBI Taxonomy" id="216903"/>
    <lineage>
        <taxon>Bacteria</taxon>
        <taxon>Pseudomonadati</taxon>
        <taxon>Bacteroidota</taxon>
        <taxon>Flavobacteriia</taxon>
        <taxon>Flavobacteriales</taxon>
        <taxon>Weeksellaceae</taxon>
        <taxon>Chryseobacterium group</taxon>
        <taxon>Epilithonimonas</taxon>
    </lineage>
</organism>
<evidence type="ECO:0000313" key="1">
    <source>
        <dbReference type="EMBL" id="SHK56937.1"/>
    </source>
</evidence>
<dbReference type="AlphaFoldDB" id="A0A1M6TJ19"/>